<name>A0ABS3EJW6_9HYPH</name>
<organism evidence="1 2">
    <name type="scientific">Agrobacterium burrii</name>
    <dbReference type="NCBI Taxonomy" id="2815339"/>
    <lineage>
        <taxon>Bacteria</taxon>
        <taxon>Pseudomonadati</taxon>
        <taxon>Pseudomonadota</taxon>
        <taxon>Alphaproteobacteria</taxon>
        <taxon>Hyphomicrobiales</taxon>
        <taxon>Rhizobiaceae</taxon>
        <taxon>Rhizobium/Agrobacterium group</taxon>
        <taxon>Agrobacterium</taxon>
        <taxon>Agrobacterium tumefaciens complex</taxon>
    </lineage>
</organism>
<dbReference type="InterPro" id="IPR011053">
    <property type="entry name" value="Single_hybrid_motif"/>
</dbReference>
<evidence type="ECO:0000313" key="2">
    <source>
        <dbReference type="Proteomes" id="UP000664699"/>
    </source>
</evidence>
<proteinExistence type="predicted"/>
<protein>
    <submittedName>
        <fullName evidence="1">Acetyl-CoA carboxylase</fullName>
    </submittedName>
</protein>
<comment type="caution">
    <text evidence="1">The sequence shown here is derived from an EMBL/GenBank/DDBJ whole genome shotgun (WGS) entry which is preliminary data.</text>
</comment>
<dbReference type="Proteomes" id="UP000664699">
    <property type="component" value="Unassembled WGS sequence"/>
</dbReference>
<dbReference type="EMBL" id="JAFLNA010000007">
    <property type="protein sequence ID" value="MBO0132057.1"/>
    <property type="molecule type" value="Genomic_DNA"/>
</dbReference>
<dbReference type="SUPFAM" id="SSF51230">
    <property type="entry name" value="Single hybrid motif"/>
    <property type="match status" value="1"/>
</dbReference>
<gene>
    <name evidence="1" type="ORF">JZX89_15060</name>
</gene>
<keyword evidence="2" id="KW-1185">Reference proteome</keyword>
<accession>A0ABS3EJW6</accession>
<reference evidence="1 2" key="1">
    <citation type="submission" date="2021-03" db="EMBL/GenBank/DDBJ databases">
        <title>Whole genome sequence of Agrobacterium sp. strain Rnr.</title>
        <authorList>
            <person name="Mafakheri H."/>
            <person name="Taghavi S.M."/>
            <person name="Nemanja K."/>
            <person name="Osdaghi E."/>
        </authorList>
    </citation>
    <scope>NUCLEOTIDE SEQUENCE [LARGE SCALE GENOMIC DNA]</scope>
    <source>
        <strain evidence="1 2">Rnr</strain>
    </source>
</reference>
<evidence type="ECO:0000313" key="1">
    <source>
        <dbReference type="EMBL" id="MBO0132057.1"/>
    </source>
</evidence>
<sequence length="139" mass="14636">MSKLDLTDTATLAVLTDMLTAAGVEGLEIKTADKQLRLFIPTSGKMGASSAVDAKVGTGSARKAMVKAPTAGQFQTPNTIDDRPFPRQVASNEVVGSVRIGLVLVPVIAKCAGLLLNPLVKQDDLVGYGDPLFEIELQR</sequence>
<dbReference type="RefSeq" id="WP_207134537.1">
    <property type="nucleotide sequence ID" value="NZ_JAFLNA010000007.1"/>
</dbReference>